<feature type="compositionally biased region" description="Polar residues" evidence="1">
    <location>
        <begin position="1047"/>
        <end position="1065"/>
    </location>
</feature>
<dbReference type="GO" id="GO:0006325">
    <property type="term" value="P:chromatin organization"/>
    <property type="evidence" value="ECO:0007669"/>
    <property type="project" value="TreeGrafter"/>
</dbReference>
<feature type="compositionally biased region" description="Basic and acidic residues" evidence="1">
    <location>
        <begin position="531"/>
        <end position="551"/>
    </location>
</feature>
<feature type="region of interest" description="Disordered" evidence="1">
    <location>
        <begin position="479"/>
        <end position="584"/>
    </location>
</feature>
<accession>A0A158QAA2</accession>
<feature type="region of interest" description="Disordered" evidence="1">
    <location>
        <begin position="1498"/>
        <end position="1517"/>
    </location>
</feature>
<feature type="region of interest" description="Disordered" evidence="1">
    <location>
        <begin position="1808"/>
        <end position="1836"/>
    </location>
</feature>
<dbReference type="PANTHER" id="PTHR21669">
    <property type="entry name" value="CAPZ-INTERACTING PROTEIN AND RELATED PROTEINS"/>
    <property type="match status" value="1"/>
</dbReference>
<feature type="compositionally biased region" description="Polar residues" evidence="1">
    <location>
        <begin position="501"/>
        <end position="530"/>
    </location>
</feature>
<reference evidence="5" key="1">
    <citation type="submission" date="2016-04" db="UniProtKB">
        <authorList>
            <consortium name="WormBaseParasite"/>
        </authorList>
    </citation>
    <scope>IDENTIFICATION</scope>
</reference>
<feature type="compositionally biased region" description="Basic and acidic residues" evidence="1">
    <location>
        <begin position="151"/>
        <end position="161"/>
    </location>
</feature>
<feature type="compositionally biased region" description="Basic and acidic residues" evidence="1">
    <location>
        <begin position="184"/>
        <end position="205"/>
    </location>
</feature>
<feature type="region of interest" description="Disordered" evidence="1">
    <location>
        <begin position="1023"/>
        <end position="1065"/>
    </location>
</feature>
<feature type="region of interest" description="Disordered" evidence="1">
    <location>
        <begin position="144"/>
        <end position="215"/>
    </location>
</feature>
<dbReference type="Proteomes" id="UP000274131">
    <property type="component" value="Unassembled WGS sequence"/>
</dbReference>
<feature type="region of interest" description="Disordered" evidence="1">
    <location>
        <begin position="1227"/>
        <end position="1255"/>
    </location>
</feature>
<feature type="compositionally biased region" description="Low complexity" evidence="1">
    <location>
        <begin position="684"/>
        <end position="701"/>
    </location>
</feature>
<feature type="compositionally biased region" description="Basic and acidic residues" evidence="1">
    <location>
        <begin position="1082"/>
        <end position="1092"/>
    </location>
</feature>
<feature type="domain" description="Hpc2-related" evidence="2">
    <location>
        <begin position="90"/>
        <end position="135"/>
    </location>
</feature>
<feature type="compositionally biased region" description="Polar residues" evidence="1">
    <location>
        <begin position="772"/>
        <end position="791"/>
    </location>
</feature>
<name>A0A158QAA2_ENTVE</name>
<feature type="compositionally biased region" description="Low complexity" evidence="1">
    <location>
        <begin position="480"/>
        <end position="500"/>
    </location>
</feature>
<dbReference type="OrthoDB" id="68076at2759"/>
<feature type="compositionally biased region" description="Polar residues" evidence="1">
    <location>
        <begin position="1227"/>
        <end position="1241"/>
    </location>
</feature>
<dbReference type="InterPro" id="IPR014840">
    <property type="entry name" value="HRD"/>
</dbReference>
<dbReference type="EMBL" id="UXUI01007803">
    <property type="protein sequence ID" value="VDD89488.1"/>
    <property type="molecule type" value="Genomic_DNA"/>
</dbReference>
<dbReference type="GO" id="GO:0005634">
    <property type="term" value="C:nucleus"/>
    <property type="evidence" value="ECO:0007669"/>
    <property type="project" value="TreeGrafter"/>
</dbReference>
<dbReference type="PANTHER" id="PTHR21669:SF28">
    <property type="entry name" value="YEMANUCLEIN"/>
    <property type="match status" value="1"/>
</dbReference>
<dbReference type="STRING" id="51028.A0A158QAA2"/>
<feature type="region of interest" description="Disordered" evidence="1">
    <location>
        <begin position="1609"/>
        <end position="1629"/>
    </location>
</feature>
<feature type="region of interest" description="Disordered" evidence="1">
    <location>
        <begin position="772"/>
        <end position="802"/>
    </location>
</feature>
<evidence type="ECO:0000259" key="2">
    <source>
        <dbReference type="Pfam" id="PF08729"/>
    </source>
</evidence>
<organism evidence="5">
    <name type="scientific">Enterobius vermicularis</name>
    <name type="common">Human pinworm</name>
    <dbReference type="NCBI Taxonomy" id="51028"/>
    <lineage>
        <taxon>Eukaryota</taxon>
        <taxon>Metazoa</taxon>
        <taxon>Ecdysozoa</taxon>
        <taxon>Nematoda</taxon>
        <taxon>Chromadorea</taxon>
        <taxon>Rhabditida</taxon>
        <taxon>Spirurina</taxon>
        <taxon>Oxyuridomorpha</taxon>
        <taxon>Oxyuroidea</taxon>
        <taxon>Oxyuridae</taxon>
        <taxon>Enterobius</taxon>
    </lineage>
</organism>
<feature type="region of interest" description="Disordered" evidence="1">
    <location>
        <begin position="1277"/>
        <end position="1321"/>
    </location>
</feature>
<protein>
    <submittedName>
        <fullName evidence="5">HUN domain-containing protein</fullName>
    </submittedName>
</protein>
<feature type="region of interest" description="Disordered" evidence="1">
    <location>
        <begin position="851"/>
        <end position="880"/>
    </location>
</feature>
<evidence type="ECO:0000313" key="3">
    <source>
        <dbReference type="EMBL" id="VDD89488.1"/>
    </source>
</evidence>
<keyword evidence="4" id="KW-1185">Reference proteome</keyword>
<proteinExistence type="predicted"/>
<feature type="compositionally biased region" description="Polar residues" evidence="1">
    <location>
        <begin position="702"/>
        <end position="712"/>
    </location>
</feature>
<evidence type="ECO:0000313" key="4">
    <source>
        <dbReference type="Proteomes" id="UP000274131"/>
    </source>
</evidence>
<feature type="region of interest" description="Disordered" evidence="1">
    <location>
        <begin position="1556"/>
        <end position="1580"/>
    </location>
</feature>
<feature type="compositionally biased region" description="Low complexity" evidence="1">
    <location>
        <begin position="444"/>
        <end position="457"/>
    </location>
</feature>
<dbReference type="WBParaSite" id="EVEC_0000453101-mRNA-1">
    <property type="protein sequence ID" value="EVEC_0000453101-mRNA-1"/>
    <property type="gene ID" value="EVEC_0000453101"/>
</dbReference>
<reference evidence="3 4" key="2">
    <citation type="submission" date="2018-10" db="EMBL/GenBank/DDBJ databases">
        <authorList>
            <consortium name="Pathogen Informatics"/>
        </authorList>
    </citation>
    <scope>NUCLEOTIDE SEQUENCE [LARGE SCALE GENOMIC DNA]</scope>
</reference>
<feature type="region of interest" description="Disordered" evidence="1">
    <location>
        <begin position="437"/>
        <end position="457"/>
    </location>
</feature>
<feature type="region of interest" description="Disordered" evidence="1">
    <location>
        <begin position="1128"/>
        <end position="1147"/>
    </location>
</feature>
<feature type="region of interest" description="Disordered" evidence="1">
    <location>
        <begin position="680"/>
        <end position="717"/>
    </location>
</feature>
<gene>
    <name evidence="3" type="ORF">EVEC_LOCUS4239</name>
</gene>
<dbReference type="Pfam" id="PF08729">
    <property type="entry name" value="HUN"/>
    <property type="match status" value="1"/>
</dbReference>
<feature type="compositionally biased region" description="Polar residues" evidence="1">
    <location>
        <begin position="1108"/>
        <end position="1118"/>
    </location>
</feature>
<evidence type="ECO:0000256" key="1">
    <source>
        <dbReference type="SAM" id="MobiDB-lite"/>
    </source>
</evidence>
<evidence type="ECO:0000313" key="5">
    <source>
        <dbReference type="WBParaSite" id="EVEC_0000453101-mRNA-1"/>
    </source>
</evidence>
<feature type="region of interest" description="Disordered" evidence="1">
    <location>
        <begin position="1081"/>
        <end position="1120"/>
    </location>
</feature>
<feature type="compositionally biased region" description="Low complexity" evidence="1">
    <location>
        <begin position="1569"/>
        <end position="1580"/>
    </location>
</feature>
<feature type="compositionally biased region" description="Polar residues" evidence="1">
    <location>
        <begin position="555"/>
        <end position="579"/>
    </location>
</feature>
<sequence>MNLNFTGRKKKMSEKKYSIIEISLFRPTRKSYPEFDYEKICKDYLEEDDSSGEDERFHDRAAEELVKRLNEKYGTKRDKKGRRLRFGDADDFMDKTVGYDLSDPFIDDTEAYDEQVPSTMDTAKGGFYVNRGKLDFRLKYVDDSYSEDDEPERKKASEKKRAASGGEPEDDDSSARNTTSKVVDGAEKALVSEEQKKQDSTKAVDRLSSSGAPPMNRRVVKQNLIKRRRLIGQPPSMKLSPSPTVKAALGVKRKLKNPMKKVAGNMNEDELDSFLKDMVGGHEIPFDETMRQAIKDLKNDAPVVSKPSVTASPTALSVDDHEVTATTSNVISGEDAANGSNKRGRPLGSAADFTRALVLSKKLTDMIETYKKQTSEFGAPNKKIRLPPSLVDLCIKLIEGQCNSDGLSHAQKTRIFDSLANWVLVQRNSLYIRMKMQREKREAGTTGSSSSGLTLSSDYSPPACNALSSGLSESKKAAESNLVSSANSSSSSPQKPSGSSLDTVPSASVSKPSTQNNPPVKTLAHSGSSTKSEEAHLPRLGLKESDPDKLADASPSKSGLLNGLQKSGSTAVHQPSTVSPAKKDSFATSSQLPIPQAQLLNALTATSNSQMLALLSAVLQQQSASSTDCQQQRQLAATLATLKMQSVLAANVCQSPELLRQYQILMNSLAKSSVPTSSFQHLKSQTNTSSSHSTSQGKETSGVPQGSYSKQGSAVAHSSKFTPTSTVQLLRAKQACVNVQNNAQVKESGTNAAKNLQKMKIDSMFKTNKNNATGKYVSSGSKNVTPKSSLADNKAISSPSAVSVGSSTLINSTASKHSKVHSSSTNSSASKLSAIGALSNKLLKQSSDSNLMGQGKVVSSPGTNMRQNKEGNQRSVTQPGSQIDKTKALELINVAADNLRIAIEEAVFSADEESEPLRKRPALEGGIPDEKSFRWTDKLRASLIALVNTFFESLNGHLTQADLTSKLAQYLSGCIYPLFKGCVSFKDFCAELAKLFPDSYCLFALPELKECSKKSKRVGECVPSSTLHTSHSKGVSKARVSTKDSAGKSSRAATSGTQSSLITSKPKQSVAALASQISNVEAVKHPETREKDDAEDGTLSVKPEGASTHPSVASSANVQEHDIVSNASKSAGAARNPQIIGKQGVNDTPLAKPEEAIVVTNVASSTNVEEHNIVSNVSKSLVAARKPQSASKQAANGTLSVKPEEVPCVSSSANVQEHNAVLNVSKSVGSVRKPQSTGKQSTSEKEKETCAFNPRLTPGQKIILAREAEERARLAAKEKAEFERREQEKEMERKQQEAERLEEAAKEEEAEREAAAEAEKEKLEREALEAERLMKEEARRLEVAEMEQKIREEAEKMNKESEFKQNEANMRDKSNNAGQEKIHRELKSGHRWVSRRIDITLILRSVIENKDEIFFHFAVLVEGYNKREEEVTSSNSLNQLFSKDEVDESISQQDDDDLLDRISPFDFGIDVRKCLQLELPQGQESSNLGPGSAYDYNKMIKDSPRGHCQGDSSFTLPQQSPAFLQAHSSMKPTYSLHAVTASPAAHSSPQLAIASPVHRPSASPFQQKVASPMQQSVSSPVQQKMSVEMQGSSASPVHQTLSSPVQCPIASPLQQIPPSPSSSHAQYSQGNRTSIFHNYENCQQFPPNMYHTDEQVNRLDVTGSEKQRNHAENYQRNVYQSGVNSVFQTSSSGICNTVTSGAVQRNSSHSMYAPMLPQQPQQSQSKKMFMTTQRGGYAVPEQNSPAITSCQFSTRRDSSTFNSDIQQQFSQSPTPVVPARAVGTQNNISRETNSGINNMDTFSTHSTQKASRSFTGYPSSACGNSASELHQRQSSQPSIFRSMNMQQNPLLVSQHLSGFSSVSSPNCHSATHISSSQQPVFQQQCQGTIYDQQMQNFRYPSTQRGQQNYDSAQQWQ</sequence>